<feature type="domain" description="Tag1 C-terminal" evidence="3">
    <location>
        <begin position="459"/>
        <end position="571"/>
    </location>
</feature>
<protein>
    <recommendedName>
        <fullName evidence="8">Pre-rrna processing protein</fullName>
    </recommendedName>
</protein>
<dbReference type="InterPro" id="IPR059065">
    <property type="entry name" value="Ig_Tag1-like_4th"/>
</dbReference>
<feature type="domain" description="Tag1-like fifth Ig-like" evidence="5">
    <location>
        <begin position="721"/>
        <end position="832"/>
    </location>
</feature>
<dbReference type="Pfam" id="PF22786">
    <property type="entry name" value="Tag1_C"/>
    <property type="match status" value="1"/>
</dbReference>
<dbReference type="Pfam" id="PF26153">
    <property type="entry name" value="LEA-2L_5"/>
    <property type="match status" value="1"/>
</dbReference>
<dbReference type="InterPro" id="IPR046368">
    <property type="entry name" value="Tag1"/>
</dbReference>
<dbReference type="PANTHER" id="PTHR35895">
    <property type="entry name" value="CHROMOSOME 16, WHOLE GENOME SHOTGUN SEQUENCE"/>
    <property type="match status" value="1"/>
</dbReference>
<sequence length="845" mass="92637">MSAPDERTPLISAGHEDLAAESSPLLGNHDDHNGEINGNNGTPPKAKAWRVWPWSKKDDVKAKSALRWPSIIAMAILAILVILIIFLGFIAPPAVQKYAENAAVLEPTNLSIENITSTGIWARVQANVRLEGSRVEDKNSRRIGKAVTRLMRKLETKETTVNVFLPDYGNALAGTAVIPPLVIDIIDGHNTELNFVTEIQPGAAENIRKIANDWLDGKLELLKVVGKTKIQLKSGIFPLGTHDVAETLVFEADNIPSLPEYKIERLNLHDVPVDGTGRKVIQADVSVTVHNDYPVSLEVPSLGFEVLVPNCDTSLPSISVADATTDVVEIRANKDVKAEAQGVIREIPESLTRVCPHSRSSPLDEFMKHYLHGEDAQVFVRGKRSNDSDTPEWISEILESITVPIEFPGRSFDSFIRNFSITDVDFKLPDPFADAKDPNSQPRVSGTTEVLAVVPPELNVDLGVDSLRATADLFYEQHKFGELHLRHWEKANSTKVDPEGDENLLKITSRVIDVPLTITDNDVFSEVMQKLLFGDEDLLLDVTAAVDVRVSTVLGILTIKNVPAKGKIPVNGLPGDAFAQLNPQIGEIEILNTSETGIHLQALVNITNPTQYTAIVPYINIHVLHEGEILGEAVATNIDFGLGSNTNILVRSTWDPVRFGGESAHEIGRKLLSDYVSGENTTLTAKAHRGSIPTLPLIGEALSKINFTIPTPRIRIPGEDKDVKQRFITDATFHIFSSSATFTLLSPLQFNTLYIEHINATAFYNHTEPVGQIIYDEAFPVPPGRSESPRLPVQWSPDHVGYDKLRKALGGTLKLDAVADVTVRLGNWVEDIHYTGKGIGAKVSL</sequence>
<dbReference type="Proteomes" id="UP000722485">
    <property type="component" value="Unassembled WGS sequence"/>
</dbReference>
<feature type="domain" description="Tag1-like fourth Ig-like" evidence="4">
    <location>
        <begin position="582"/>
        <end position="698"/>
    </location>
</feature>
<keyword evidence="2" id="KW-1133">Transmembrane helix</keyword>
<dbReference type="InterPro" id="IPR059066">
    <property type="entry name" value="Ig_Tag1-like_5th"/>
</dbReference>
<name>A0A9P5LAS8_9HYPO</name>
<evidence type="ECO:0000256" key="2">
    <source>
        <dbReference type="SAM" id="Phobius"/>
    </source>
</evidence>
<evidence type="ECO:0000313" key="7">
    <source>
        <dbReference type="Proteomes" id="UP000722485"/>
    </source>
</evidence>
<organism evidence="6 7">
    <name type="scientific">Cylindrodendrum hubeiense</name>
    <dbReference type="NCBI Taxonomy" id="595255"/>
    <lineage>
        <taxon>Eukaryota</taxon>
        <taxon>Fungi</taxon>
        <taxon>Dikarya</taxon>
        <taxon>Ascomycota</taxon>
        <taxon>Pezizomycotina</taxon>
        <taxon>Sordariomycetes</taxon>
        <taxon>Hypocreomycetidae</taxon>
        <taxon>Hypocreales</taxon>
        <taxon>Nectriaceae</taxon>
        <taxon>Cylindrodendrum</taxon>
    </lineage>
</organism>
<proteinExistence type="predicted"/>
<evidence type="ECO:0000259" key="5">
    <source>
        <dbReference type="Pfam" id="PF26153"/>
    </source>
</evidence>
<dbReference type="GO" id="GO:0000329">
    <property type="term" value="C:fungal-type vacuole membrane"/>
    <property type="evidence" value="ECO:0007669"/>
    <property type="project" value="InterPro"/>
</dbReference>
<gene>
    <name evidence="6" type="ORF">G7Z17_g6459</name>
</gene>
<dbReference type="Pfam" id="PF26174">
    <property type="entry name" value="LEA-2_1"/>
    <property type="match status" value="1"/>
</dbReference>
<dbReference type="AlphaFoldDB" id="A0A9P5LAS8"/>
<evidence type="ECO:0008006" key="8">
    <source>
        <dbReference type="Google" id="ProtNLM"/>
    </source>
</evidence>
<feature type="transmembrane region" description="Helical" evidence="2">
    <location>
        <begin position="71"/>
        <end position="91"/>
    </location>
</feature>
<dbReference type="EMBL" id="JAANBB010000125">
    <property type="protein sequence ID" value="KAF7549302.1"/>
    <property type="molecule type" value="Genomic_DNA"/>
</dbReference>
<dbReference type="InterPro" id="IPR055011">
    <property type="entry name" value="Tag1_C"/>
</dbReference>
<dbReference type="Pfam" id="PF26150">
    <property type="entry name" value="LEA-2_4"/>
    <property type="match status" value="1"/>
</dbReference>
<dbReference type="OrthoDB" id="5596576at2759"/>
<comment type="caution">
    <text evidence="6">The sequence shown here is derived from an EMBL/GenBank/DDBJ whole genome shotgun (WGS) entry which is preliminary data.</text>
</comment>
<evidence type="ECO:0000256" key="1">
    <source>
        <dbReference type="SAM" id="MobiDB-lite"/>
    </source>
</evidence>
<evidence type="ECO:0000259" key="3">
    <source>
        <dbReference type="Pfam" id="PF22786"/>
    </source>
</evidence>
<reference evidence="6" key="1">
    <citation type="submission" date="2020-03" db="EMBL/GenBank/DDBJ databases">
        <title>Draft Genome Sequence of Cylindrodendrum hubeiense.</title>
        <authorList>
            <person name="Buettner E."/>
            <person name="Kellner H."/>
        </authorList>
    </citation>
    <scope>NUCLEOTIDE SEQUENCE</scope>
    <source>
        <strain evidence="6">IHI 201604</strain>
    </source>
</reference>
<feature type="region of interest" description="Disordered" evidence="1">
    <location>
        <begin position="22"/>
        <end position="43"/>
    </location>
</feature>
<accession>A0A9P5LAS8</accession>
<keyword evidence="2" id="KW-0812">Transmembrane</keyword>
<keyword evidence="7" id="KW-1185">Reference proteome</keyword>
<evidence type="ECO:0000313" key="6">
    <source>
        <dbReference type="EMBL" id="KAF7549302.1"/>
    </source>
</evidence>
<evidence type="ECO:0000259" key="4">
    <source>
        <dbReference type="Pfam" id="PF26150"/>
    </source>
</evidence>
<keyword evidence="2" id="KW-0472">Membrane</keyword>
<dbReference type="PANTHER" id="PTHR35895:SF3">
    <property type="entry name" value="PRE-RRNA PROCESSING PROTEIN"/>
    <property type="match status" value="1"/>
</dbReference>